<name>A0AC34Q0N5_9BILA</name>
<dbReference type="Proteomes" id="UP000887576">
    <property type="component" value="Unplaced"/>
</dbReference>
<organism evidence="1 2">
    <name type="scientific">Panagrolaimus sp. JU765</name>
    <dbReference type="NCBI Taxonomy" id="591449"/>
    <lineage>
        <taxon>Eukaryota</taxon>
        <taxon>Metazoa</taxon>
        <taxon>Ecdysozoa</taxon>
        <taxon>Nematoda</taxon>
        <taxon>Chromadorea</taxon>
        <taxon>Rhabditida</taxon>
        <taxon>Tylenchina</taxon>
        <taxon>Panagrolaimomorpha</taxon>
        <taxon>Panagrolaimoidea</taxon>
        <taxon>Panagrolaimidae</taxon>
        <taxon>Panagrolaimus</taxon>
    </lineage>
</organism>
<evidence type="ECO:0000313" key="1">
    <source>
        <dbReference type="Proteomes" id="UP000887576"/>
    </source>
</evidence>
<protein>
    <submittedName>
        <fullName evidence="2">Uncharacterized protein</fullName>
    </submittedName>
</protein>
<accession>A0AC34Q0N5</accession>
<reference evidence="2" key="1">
    <citation type="submission" date="2022-11" db="UniProtKB">
        <authorList>
            <consortium name="WormBaseParasite"/>
        </authorList>
    </citation>
    <scope>IDENTIFICATION</scope>
</reference>
<dbReference type="WBParaSite" id="JU765_v2.g11828.t1">
    <property type="protein sequence ID" value="JU765_v2.g11828.t1"/>
    <property type="gene ID" value="JU765_v2.g11828"/>
</dbReference>
<sequence>MAENLKESMPDDQKMIAELETVLQIENEVKNKKEEVVSSAETSLTKLQSDKDDSLSPVRLCSSLYSEVFRNYMSHDLWQDRLTETRRQNNFDKIIKFGLIGKEALVSVISSFKAVDQLILSEQVEFSFGFMFRSYNYYSVVCNGSDNFVKKLLTVAVPFVKVVHFKSTERKWQNYFFEVLSKDSQQKKLKIYGLKEVDDLAKMTLKKLVESGVLVKFGFNENNLWENLPDCQFESLTFFKWHTDFLSKSKELKCSFNKLKFVGFYLVSASGDRLKPYCSKLECVFPKCQNLVFEIEMDTEFDDYYEYSVKECLNQMIEAVEDAPQNKIVLNVVINQIRSRSDLPQRFLCKDEKVEYGHNYEWKSESNENKIIKLEIKNVDSDYDFDSSSDDYYYDSDF</sequence>
<evidence type="ECO:0000313" key="2">
    <source>
        <dbReference type="WBParaSite" id="JU765_v2.g11828.t1"/>
    </source>
</evidence>
<proteinExistence type="predicted"/>